<dbReference type="EMBL" id="CAJVPS010010691">
    <property type="protein sequence ID" value="CAG8659618.1"/>
    <property type="molecule type" value="Genomic_DNA"/>
</dbReference>
<evidence type="ECO:0000313" key="2">
    <source>
        <dbReference type="Proteomes" id="UP000789508"/>
    </source>
</evidence>
<protein>
    <submittedName>
        <fullName evidence="1">548_t:CDS:1</fullName>
    </submittedName>
</protein>
<name>A0A9N9E3R7_9GLOM</name>
<dbReference type="Proteomes" id="UP000789508">
    <property type="component" value="Unassembled WGS sequence"/>
</dbReference>
<keyword evidence="2" id="KW-1185">Reference proteome</keyword>
<dbReference type="AlphaFoldDB" id="A0A9N9E3R7"/>
<organism evidence="1 2">
    <name type="scientific">Ambispora leptoticha</name>
    <dbReference type="NCBI Taxonomy" id="144679"/>
    <lineage>
        <taxon>Eukaryota</taxon>
        <taxon>Fungi</taxon>
        <taxon>Fungi incertae sedis</taxon>
        <taxon>Mucoromycota</taxon>
        <taxon>Glomeromycotina</taxon>
        <taxon>Glomeromycetes</taxon>
        <taxon>Archaeosporales</taxon>
        <taxon>Ambisporaceae</taxon>
        <taxon>Ambispora</taxon>
    </lineage>
</organism>
<proteinExistence type="predicted"/>
<feature type="non-terminal residue" evidence="1">
    <location>
        <position position="42"/>
    </location>
</feature>
<comment type="caution">
    <text evidence="1">The sequence shown here is derived from an EMBL/GenBank/DDBJ whole genome shotgun (WGS) entry which is preliminary data.</text>
</comment>
<reference evidence="1" key="1">
    <citation type="submission" date="2021-06" db="EMBL/GenBank/DDBJ databases">
        <authorList>
            <person name="Kallberg Y."/>
            <person name="Tangrot J."/>
            <person name="Rosling A."/>
        </authorList>
    </citation>
    <scope>NUCLEOTIDE SEQUENCE</scope>
    <source>
        <strain evidence="1">FL130A</strain>
    </source>
</reference>
<sequence length="42" mass="5175">MADADMIDFTRRDEGDPEEYMELTRREKLICMEIKLRMYEDD</sequence>
<accession>A0A9N9E3R7</accession>
<evidence type="ECO:0000313" key="1">
    <source>
        <dbReference type="EMBL" id="CAG8659618.1"/>
    </source>
</evidence>
<dbReference type="OrthoDB" id="2397858at2759"/>
<gene>
    <name evidence="1" type="ORF">ALEPTO_LOCUS10284</name>
</gene>